<dbReference type="PANTHER" id="PTHR46300:SF1">
    <property type="entry name" value="P450, PUTATIVE (EUROFUNG)-RELATED"/>
    <property type="match status" value="1"/>
</dbReference>
<gene>
    <name evidence="9" type="ORF">BD410DRAFT_375851</name>
</gene>
<dbReference type="EMBL" id="ML170189">
    <property type="protein sequence ID" value="TDL20292.1"/>
    <property type="molecule type" value="Genomic_DNA"/>
</dbReference>
<organism evidence="9 10">
    <name type="scientific">Rickenella mellea</name>
    <dbReference type="NCBI Taxonomy" id="50990"/>
    <lineage>
        <taxon>Eukaryota</taxon>
        <taxon>Fungi</taxon>
        <taxon>Dikarya</taxon>
        <taxon>Basidiomycota</taxon>
        <taxon>Agaricomycotina</taxon>
        <taxon>Agaricomycetes</taxon>
        <taxon>Hymenochaetales</taxon>
        <taxon>Rickenellaceae</taxon>
        <taxon>Rickenella</taxon>
    </lineage>
</organism>
<dbReference type="PANTHER" id="PTHR46300">
    <property type="entry name" value="P450, PUTATIVE (EUROFUNG)-RELATED-RELATED"/>
    <property type="match status" value="1"/>
</dbReference>
<evidence type="ECO:0000256" key="1">
    <source>
        <dbReference type="ARBA" id="ARBA00001971"/>
    </source>
</evidence>
<evidence type="ECO:0000256" key="6">
    <source>
        <dbReference type="ARBA" id="ARBA00023004"/>
    </source>
</evidence>
<keyword evidence="3" id="KW-0349">Heme</keyword>
<comment type="similarity">
    <text evidence="2">Belongs to the cytochrome P450 family.</text>
</comment>
<evidence type="ECO:0000256" key="4">
    <source>
        <dbReference type="ARBA" id="ARBA00022723"/>
    </source>
</evidence>
<dbReference type="InterPro" id="IPR001128">
    <property type="entry name" value="Cyt_P450"/>
</dbReference>
<dbReference type="Gene3D" id="1.10.630.10">
    <property type="entry name" value="Cytochrome P450"/>
    <property type="match status" value="1"/>
</dbReference>
<keyword evidence="8" id="KW-1133">Transmembrane helix</keyword>
<evidence type="ECO:0000313" key="10">
    <source>
        <dbReference type="Proteomes" id="UP000294933"/>
    </source>
</evidence>
<reference evidence="9 10" key="1">
    <citation type="submission" date="2018-06" db="EMBL/GenBank/DDBJ databases">
        <title>A transcriptomic atlas of mushroom development highlights an independent origin of complex multicellularity.</title>
        <authorList>
            <consortium name="DOE Joint Genome Institute"/>
            <person name="Krizsan K."/>
            <person name="Almasi E."/>
            <person name="Merenyi Z."/>
            <person name="Sahu N."/>
            <person name="Viragh M."/>
            <person name="Koszo T."/>
            <person name="Mondo S."/>
            <person name="Kiss B."/>
            <person name="Balint B."/>
            <person name="Kues U."/>
            <person name="Barry K."/>
            <person name="Hegedus J.C."/>
            <person name="Henrissat B."/>
            <person name="Johnson J."/>
            <person name="Lipzen A."/>
            <person name="Ohm R."/>
            <person name="Nagy I."/>
            <person name="Pangilinan J."/>
            <person name="Yan J."/>
            <person name="Xiong Y."/>
            <person name="Grigoriev I.V."/>
            <person name="Hibbett D.S."/>
            <person name="Nagy L.G."/>
        </authorList>
    </citation>
    <scope>NUCLEOTIDE SEQUENCE [LARGE SCALE GENOMIC DNA]</scope>
    <source>
        <strain evidence="9 10">SZMC22713</strain>
    </source>
</reference>
<keyword evidence="4" id="KW-0479">Metal-binding</keyword>
<evidence type="ECO:0000256" key="2">
    <source>
        <dbReference type="ARBA" id="ARBA00010617"/>
    </source>
</evidence>
<accession>A0A4Y7PZG8</accession>
<evidence type="ECO:0000313" key="9">
    <source>
        <dbReference type="EMBL" id="TDL20292.1"/>
    </source>
</evidence>
<dbReference type="Proteomes" id="UP000294933">
    <property type="component" value="Unassembled WGS sequence"/>
</dbReference>
<evidence type="ECO:0000256" key="5">
    <source>
        <dbReference type="ARBA" id="ARBA00023002"/>
    </source>
</evidence>
<dbReference type="GO" id="GO:0020037">
    <property type="term" value="F:heme binding"/>
    <property type="evidence" value="ECO:0007669"/>
    <property type="project" value="InterPro"/>
</dbReference>
<dbReference type="STRING" id="50990.A0A4Y7PZG8"/>
<keyword evidence="8" id="KW-0812">Transmembrane</keyword>
<comment type="cofactor">
    <cofactor evidence="1">
        <name>heme</name>
        <dbReference type="ChEBI" id="CHEBI:30413"/>
    </cofactor>
</comment>
<evidence type="ECO:0000256" key="3">
    <source>
        <dbReference type="ARBA" id="ARBA00022617"/>
    </source>
</evidence>
<proteinExistence type="inferred from homology"/>
<dbReference type="InterPro" id="IPR050364">
    <property type="entry name" value="Cytochrome_P450_fung"/>
</dbReference>
<dbReference type="GO" id="GO:0016705">
    <property type="term" value="F:oxidoreductase activity, acting on paired donors, with incorporation or reduction of molecular oxygen"/>
    <property type="evidence" value="ECO:0007669"/>
    <property type="project" value="InterPro"/>
</dbReference>
<evidence type="ECO:0000256" key="7">
    <source>
        <dbReference type="ARBA" id="ARBA00023033"/>
    </source>
</evidence>
<dbReference type="OrthoDB" id="1055148at2759"/>
<sequence length="149" mass="17386">MPKYLEHIAFYVLATLGIFVLYLRNRFKHAYPLPPGPPRLSIIGNFRDMPTKFQWLTYHKWAKQYGDIVHVNIFGQSIVIVNSYDIAFDLFERRSSNYSDRPNMVMLNDIAGFSFNFAFMRYGESGDDAEECCTRNSTSMLCKNIDPFK</sequence>
<keyword evidence="10" id="KW-1185">Reference proteome</keyword>
<keyword evidence="6" id="KW-0408">Iron</keyword>
<dbReference type="GO" id="GO:0004497">
    <property type="term" value="F:monooxygenase activity"/>
    <property type="evidence" value="ECO:0007669"/>
    <property type="project" value="UniProtKB-KW"/>
</dbReference>
<dbReference type="InterPro" id="IPR036396">
    <property type="entry name" value="Cyt_P450_sf"/>
</dbReference>
<feature type="transmembrane region" description="Helical" evidence="8">
    <location>
        <begin position="6"/>
        <end position="23"/>
    </location>
</feature>
<keyword evidence="5" id="KW-0560">Oxidoreductase</keyword>
<dbReference type="SUPFAM" id="SSF48264">
    <property type="entry name" value="Cytochrome P450"/>
    <property type="match status" value="1"/>
</dbReference>
<dbReference type="VEuPathDB" id="FungiDB:BD410DRAFT_375851"/>
<protein>
    <recommendedName>
        <fullName evidence="11">Cytochrome P450</fullName>
    </recommendedName>
</protein>
<evidence type="ECO:0008006" key="11">
    <source>
        <dbReference type="Google" id="ProtNLM"/>
    </source>
</evidence>
<keyword evidence="8" id="KW-0472">Membrane</keyword>
<dbReference type="GO" id="GO:0005506">
    <property type="term" value="F:iron ion binding"/>
    <property type="evidence" value="ECO:0007669"/>
    <property type="project" value="InterPro"/>
</dbReference>
<dbReference type="AlphaFoldDB" id="A0A4Y7PZG8"/>
<evidence type="ECO:0000256" key="8">
    <source>
        <dbReference type="SAM" id="Phobius"/>
    </source>
</evidence>
<keyword evidence="7" id="KW-0503">Monooxygenase</keyword>
<name>A0A4Y7PZG8_9AGAM</name>
<dbReference type="Pfam" id="PF00067">
    <property type="entry name" value="p450"/>
    <property type="match status" value="1"/>
</dbReference>